<protein>
    <submittedName>
        <fullName evidence="1">Uncharacterized protein</fullName>
    </submittedName>
</protein>
<name>A0A917D0B2_9BACL</name>
<proteinExistence type="predicted"/>
<reference evidence="1" key="2">
    <citation type="submission" date="2020-09" db="EMBL/GenBank/DDBJ databases">
        <authorList>
            <person name="Sun Q."/>
            <person name="Zhou Y."/>
        </authorList>
    </citation>
    <scope>NUCLEOTIDE SEQUENCE</scope>
    <source>
        <strain evidence="1">CGMCC 1.16134</strain>
    </source>
</reference>
<reference evidence="1" key="1">
    <citation type="journal article" date="2014" name="Int. J. Syst. Evol. Microbiol.">
        <title>Complete genome sequence of Corynebacterium casei LMG S-19264T (=DSM 44701T), isolated from a smear-ripened cheese.</title>
        <authorList>
            <consortium name="US DOE Joint Genome Institute (JGI-PGF)"/>
            <person name="Walter F."/>
            <person name="Albersmeier A."/>
            <person name="Kalinowski J."/>
            <person name="Ruckert C."/>
        </authorList>
    </citation>
    <scope>NUCLEOTIDE SEQUENCE</scope>
    <source>
        <strain evidence="1">CGMCC 1.16134</strain>
    </source>
</reference>
<accession>A0A917D0B2</accession>
<dbReference type="Proteomes" id="UP000637643">
    <property type="component" value="Unassembled WGS sequence"/>
</dbReference>
<dbReference type="EMBL" id="BMKR01000039">
    <property type="protein sequence ID" value="GGG05402.1"/>
    <property type="molecule type" value="Genomic_DNA"/>
</dbReference>
<evidence type="ECO:0000313" key="1">
    <source>
        <dbReference type="EMBL" id="GGG05402.1"/>
    </source>
</evidence>
<gene>
    <name evidence="1" type="ORF">GCM10010912_57610</name>
</gene>
<dbReference type="AlphaFoldDB" id="A0A917D0B2"/>
<keyword evidence="2" id="KW-1185">Reference proteome</keyword>
<organism evidence="1 2">
    <name type="scientific">Paenibacillus albidus</name>
    <dbReference type="NCBI Taxonomy" id="2041023"/>
    <lineage>
        <taxon>Bacteria</taxon>
        <taxon>Bacillati</taxon>
        <taxon>Bacillota</taxon>
        <taxon>Bacilli</taxon>
        <taxon>Bacillales</taxon>
        <taxon>Paenibacillaceae</taxon>
        <taxon>Paenibacillus</taxon>
    </lineage>
</organism>
<comment type="caution">
    <text evidence="1">The sequence shown here is derived from an EMBL/GenBank/DDBJ whole genome shotgun (WGS) entry which is preliminary data.</text>
</comment>
<evidence type="ECO:0000313" key="2">
    <source>
        <dbReference type="Proteomes" id="UP000637643"/>
    </source>
</evidence>
<sequence length="63" mass="7209">MVMMKLILQVIRNIHLESTPFFQVKADYSGSESRVQAGIYRSLQLKVANIDLSPNQMIELTIK</sequence>